<protein>
    <recommendedName>
        <fullName evidence="5">Large polyvalent protein-associated domain-containing protein</fullName>
    </recommendedName>
</protein>
<dbReference type="EMBL" id="JAAATX020000024">
    <property type="protein sequence ID" value="MBU9700172.1"/>
    <property type="molecule type" value="Genomic_DNA"/>
</dbReference>
<organism evidence="3 4">
    <name type="scientific">Paragemmobacter amnigenus</name>
    <dbReference type="NCBI Taxonomy" id="2852097"/>
    <lineage>
        <taxon>Bacteria</taxon>
        <taxon>Pseudomonadati</taxon>
        <taxon>Pseudomonadota</taxon>
        <taxon>Alphaproteobacteria</taxon>
        <taxon>Rhodobacterales</taxon>
        <taxon>Paracoccaceae</taxon>
        <taxon>Paragemmobacter</taxon>
    </lineage>
</organism>
<evidence type="ECO:0000256" key="1">
    <source>
        <dbReference type="SAM" id="Coils"/>
    </source>
</evidence>
<keyword evidence="1" id="KW-0175">Coiled coil</keyword>
<evidence type="ECO:0000313" key="3">
    <source>
        <dbReference type="EMBL" id="MBU9700172.1"/>
    </source>
</evidence>
<evidence type="ECO:0000313" key="4">
    <source>
        <dbReference type="Proteomes" id="UP000731907"/>
    </source>
</evidence>
<reference evidence="3 4" key="1">
    <citation type="submission" date="2021-06" db="EMBL/GenBank/DDBJ databases">
        <title>Rhodobacteraceae bacterium strain HSP-20.</title>
        <authorList>
            <person name="Chen W.-M."/>
        </authorList>
    </citation>
    <scope>NUCLEOTIDE SEQUENCE [LARGE SCALE GENOMIC DNA]</scope>
    <source>
        <strain evidence="3 4">HSP-20</strain>
    </source>
</reference>
<keyword evidence="4" id="KW-1185">Reference proteome</keyword>
<evidence type="ECO:0000256" key="2">
    <source>
        <dbReference type="SAM" id="MobiDB-lite"/>
    </source>
</evidence>
<feature type="coiled-coil region" evidence="1">
    <location>
        <begin position="192"/>
        <end position="219"/>
    </location>
</feature>
<feature type="compositionally biased region" description="Pro residues" evidence="2">
    <location>
        <begin position="74"/>
        <end position="83"/>
    </location>
</feature>
<name>A0ABS6J982_9RHOB</name>
<accession>A0ABS6J982</accession>
<feature type="region of interest" description="Disordered" evidence="2">
    <location>
        <begin position="67"/>
        <end position="86"/>
    </location>
</feature>
<evidence type="ECO:0008006" key="5">
    <source>
        <dbReference type="Google" id="ProtNLM"/>
    </source>
</evidence>
<dbReference type="Proteomes" id="UP000731907">
    <property type="component" value="Unassembled WGS sequence"/>
</dbReference>
<sequence length="252" mass="28406">MITEVKARGGKVQLSAEFVETIHQHRITLLADQGGQFYVGQFASLRRDVLSFFDEIAGERRDVGVTYEGMKPSQPEPRAPARPPADHRRLDAFGLPAALKTEGIPGPAERAHYIGRDPSSRYFEDVKEIIQIAAKKGANYLADFQIVLNDRNVRTLRSSKWTRELVSAVIYDIRHEEKLRPQKPNRAATVAAAIHEADREKIAKELQETEARIADLEASWDAAASGNQRQKIHDQLSAARRRRTKLFGMLWG</sequence>
<comment type="caution">
    <text evidence="3">The sequence shown here is derived from an EMBL/GenBank/DDBJ whole genome shotgun (WGS) entry which is preliminary data.</text>
</comment>
<proteinExistence type="predicted"/>
<dbReference type="RefSeq" id="WP_161764223.1">
    <property type="nucleotide sequence ID" value="NZ_JAAATX020000024.1"/>
</dbReference>
<gene>
    <name evidence="3" type="ORF">GU927_020255</name>
</gene>